<sequence>MNNINSGNSVMMFIQQCRRCKMYRDRRGRCANPWELGPS</sequence>
<dbReference type="AlphaFoldDB" id="A0A0A2LQA4"/>
<dbReference type="Proteomes" id="UP000030104">
    <property type="component" value="Unassembled WGS sequence"/>
</dbReference>
<gene>
    <name evidence="1" type="ORF">PITC_068980</name>
</gene>
<dbReference type="HOGENOM" id="CLU_3320210_0_0_1"/>
<accession>A0A0A2LQA4</accession>
<organism evidence="1 2">
    <name type="scientific">Penicillium italicum</name>
    <name type="common">Blue mold</name>
    <dbReference type="NCBI Taxonomy" id="40296"/>
    <lineage>
        <taxon>Eukaryota</taxon>
        <taxon>Fungi</taxon>
        <taxon>Dikarya</taxon>
        <taxon>Ascomycota</taxon>
        <taxon>Pezizomycotina</taxon>
        <taxon>Eurotiomycetes</taxon>
        <taxon>Eurotiomycetidae</taxon>
        <taxon>Eurotiales</taxon>
        <taxon>Aspergillaceae</taxon>
        <taxon>Penicillium</taxon>
    </lineage>
</organism>
<keyword evidence="2" id="KW-1185">Reference proteome</keyword>
<evidence type="ECO:0000313" key="2">
    <source>
        <dbReference type="Proteomes" id="UP000030104"/>
    </source>
</evidence>
<protein>
    <submittedName>
        <fullName evidence="1">Uncharacterized protein</fullName>
    </submittedName>
</protein>
<proteinExistence type="predicted"/>
<reference evidence="1 2" key="1">
    <citation type="journal article" date="2015" name="Mol. Plant Microbe Interact.">
        <title>Genome, transcriptome, and functional analyses of Penicillium expansum provide new insights into secondary metabolism and pathogenicity.</title>
        <authorList>
            <person name="Ballester A.R."/>
            <person name="Marcet-Houben M."/>
            <person name="Levin E."/>
            <person name="Sela N."/>
            <person name="Selma-Lazaro C."/>
            <person name="Carmona L."/>
            <person name="Wisniewski M."/>
            <person name="Droby S."/>
            <person name="Gonzalez-Candelas L."/>
            <person name="Gabaldon T."/>
        </authorList>
    </citation>
    <scope>NUCLEOTIDE SEQUENCE [LARGE SCALE GENOMIC DNA]</scope>
    <source>
        <strain evidence="1 2">PHI-1</strain>
    </source>
</reference>
<evidence type="ECO:0000313" key="1">
    <source>
        <dbReference type="EMBL" id="KGO78435.1"/>
    </source>
</evidence>
<comment type="caution">
    <text evidence="1">The sequence shown here is derived from an EMBL/GenBank/DDBJ whole genome shotgun (WGS) entry which is preliminary data.</text>
</comment>
<name>A0A0A2LQA4_PENIT</name>
<dbReference type="EMBL" id="JQGA01000007">
    <property type="protein sequence ID" value="KGO78435.1"/>
    <property type="molecule type" value="Genomic_DNA"/>
</dbReference>